<dbReference type="EMBL" id="CP029550">
    <property type="protein sequence ID" value="AWN39330.1"/>
    <property type="molecule type" value="Genomic_DNA"/>
</dbReference>
<protein>
    <submittedName>
        <fullName evidence="3">MATE family efflux transporter</fullName>
    </submittedName>
</protein>
<dbReference type="Pfam" id="PF01554">
    <property type="entry name" value="MatE"/>
    <property type="match status" value="2"/>
</dbReference>
<feature type="transmembrane region" description="Helical" evidence="2">
    <location>
        <begin position="442"/>
        <end position="463"/>
    </location>
</feature>
<dbReference type="KEGG" id="mets:DK389_00610"/>
<dbReference type="GO" id="GO:0005886">
    <property type="term" value="C:plasma membrane"/>
    <property type="evidence" value="ECO:0007669"/>
    <property type="project" value="TreeGrafter"/>
</dbReference>
<feature type="transmembrane region" description="Helical" evidence="2">
    <location>
        <begin position="256"/>
        <end position="277"/>
    </location>
</feature>
<dbReference type="PANTHER" id="PTHR43298:SF2">
    <property type="entry name" value="FMN_FAD EXPORTER YEEO-RELATED"/>
    <property type="match status" value="1"/>
</dbReference>
<feature type="transmembrane region" description="Helical" evidence="2">
    <location>
        <begin position="297"/>
        <end position="324"/>
    </location>
</feature>
<reference evidence="4" key="1">
    <citation type="submission" date="2018-05" db="EMBL/GenBank/DDBJ databases">
        <title>Complete Genome Sequence of Methylobacterium sp. 17SD2-17.</title>
        <authorList>
            <person name="Srinivasan S."/>
        </authorList>
    </citation>
    <scope>NUCLEOTIDE SEQUENCE [LARGE SCALE GENOMIC DNA]</scope>
    <source>
        <strain evidence="4">17SD2-17</strain>
    </source>
</reference>
<dbReference type="InterPro" id="IPR050222">
    <property type="entry name" value="MATE_MdtK"/>
</dbReference>
<feature type="transmembrane region" description="Helical" evidence="2">
    <location>
        <begin position="336"/>
        <end position="356"/>
    </location>
</feature>
<keyword evidence="2" id="KW-1133">Transmembrane helix</keyword>
<feature type="transmembrane region" description="Helical" evidence="2">
    <location>
        <begin position="69"/>
        <end position="89"/>
    </location>
</feature>
<dbReference type="NCBIfam" id="TIGR00797">
    <property type="entry name" value="matE"/>
    <property type="match status" value="1"/>
</dbReference>
<evidence type="ECO:0000313" key="3">
    <source>
        <dbReference type="EMBL" id="AWN39330.1"/>
    </source>
</evidence>
<dbReference type="OrthoDB" id="9780160at2"/>
<name>A0A2U8W1E5_9HYPH</name>
<feature type="transmembrane region" description="Helical" evidence="2">
    <location>
        <begin position="376"/>
        <end position="393"/>
    </location>
</feature>
<keyword evidence="4" id="KW-1185">Reference proteome</keyword>
<keyword evidence="2" id="KW-0812">Transmembrane</keyword>
<evidence type="ECO:0000256" key="1">
    <source>
        <dbReference type="ARBA" id="ARBA00022448"/>
    </source>
</evidence>
<evidence type="ECO:0000256" key="2">
    <source>
        <dbReference type="SAM" id="Phobius"/>
    </source>
</evidence>
<sequence>MSALGLAAPVAREREIRRPYGTELRATLALAAPLVVTNLAQHGLVTSDVVILGRLGAGPVAAGALATSLYFVLFICGIGLTMAVAPLIAEARGRDRARAGAATDPDALRRIVRAGFWAATLASAPLMLLLWHTGAFLHALGEPADLADAAGTYMRALQWAMWPALLFLVLRSTLTALQRPGWPLAVSLMALPVNVLLAVWFSYAGGLGLGPVGVALGTTLTAFLSLAALCAVVLLDPGFRRHRMLHRLWRFDPARLRSLAGLGVPMAATGLAEAGLFEAAVLGMGLFGTAQLAAHAVVIQIAAFCFMVPNGIAQAATVRVGLAYGARDAAGIRRAGLVALGLAFGFMLLCALIQVALPETLIGLFLDRSAPANAGVLPYATAFLMLAALFAVSDGVQSAALGMLRGLQDTRVPMLIALVGYWGIGVPVGAGLAWIAGLEGTGIWLGFCAGLLVVAGLRVARWFRLTGLRRPRRAAAAAR</sequence>
<dbReference type="GO" id="GO:0042910">
    <property type="term" value="F:xenobiotic transmembrane transporter activity"/>
    <property type="evidence" value="ECO:0007669"/>
    <property type="project" value="InterPro"/>
</dbReference>
<dbReference type="AlphaFoldDB" id="A0A2U8W1E5"/>
<organism evidence="3 4">
    <name type="scientific">Methylobacterium durans</name>
    <dbReference type="NCBI Taxonomy" id="2202825"/>
    <lineage>
        <taxon>Bacteria</taxon>
        <taxon>Pseudomonadati</taxon>
        <taxon>Pseudomonadota</taxon>
        <taxon>Alphaproteobacteria</taxon>
        <taxon>Hyphomicrobiales</taxon>
        <taxon>Methylobacteriaceae</taxon>
        <taxon>Methylobacterium</taxon>
    </lineage>
</organism>
<feature type="transmembrane region" description="Helical" evidence="2">
    <location>
        <begin position="152"/>
        <end position="170"/>
    </location>
</feature>
<evidence type="ECO:0000313" key="4">
    <source>
        <dbReference type="Proteomes" id="UP000245926"/>
    </source>
</evidence>
<proteinExistence type="predicted"/>
<accession>A0A2U8W1E5</accession>
<feature type="transmembrane region" description="Helical" evidence="2">
    <location>
        <begin position="414"/>
        <end position="436"/>
    </location>
</feature>
<dbReference type="CDD" id="cd13131">
    <property type="entry name" value="MATE_NorM_like"/>
    <property type="match status" value="1"/>
</dbReference>
<feature type="transmembrane region" description="Helical" evidence="2">
    <location>
        <begin position="110"/>
        <end position="132"/>
    </location>
</feature>
<dbReference type="Proteomes" id="UP000245926">
    <property type="component" value="Chromosome"/>
</dbReference>
<feature type="transmembrane region" description="Helical" evidence="2">
    <location>
        <begin position="209"/>
        <end position="235"/>
    </location>
</feature>
<keyword evidence="2" id="KW-0472">Membrane</keyword>
<dbReference type="GO" id="GO:0015297">
    <property type="term" value="F:antiporter activity"/>
    <property type="evidence" value="ECO:0007669"/>
    <property type="project" value="InterPro"/>
</dbReference>
<dbReference type="PANTHER" id="PTHR43298">
    <property type="entry name" value="MULTIDRUG RESISTANCE PROTEIN NORM-RELATED"/>
    <property type="match status" value="1"/>
</dbReference>
<gene>
    <name evidence="3" type="ORF">DK389_00610</name>
</gene>
<feature type="transmembrane region" description="Helical" evidence="2">
    <location>
        <begin position="182"/>
        <end position="203"/>
    </location>
</feature>
<dbReference type="InterPro" id="IPR002528">
    <property type="entry name" value="MATE_fam"/>
</dbReference>
<keyword evidence="1" id="KW-0813">Transport</keyword>
<dbReference type="RefSeq" id="WP_109886811.1">
    <property type="nucleotide sequence ID" value="NZ_CP029550.1"/>
</dbReference>